<organism evidence="1 2">
    <name type="scientific">Pseudomonas syringae pv. apii</name>
    <dbReference type="NCBI Taxonomy" id="81036"/>
    <lineage>
        <taxon>Bacteria</taxon>
        <taxon>Pseudomonadati</taxon>
        <taxon>Pseudomonadota</taxon>
        <taxon>Gammaproteobacteria</taxon>
        <taxon>Pseudomonadales</taxon>
        <taxon>Pseudomonadaceae</taxon>
        <taxon>Pseudomonas</taxon>
    </lineage>
</organism>
<evidence type="ECO:0000313" key="2">
    <source>
        <dbReference type="Proteomes" id="UP000278062"/>
    </source>
</evidence>
<gene>
    <name evidence="1" type="ORF">ALQ49_00974</name>
</gene>
<name>A0A3M3MYB6_9PSED</name>
<comment type="caution">
    <text evidence="1">The sequence shown here is derived from an EMBL/GenBank/DDBJ whole genome shotgun (WGS) entry which is preliminary data.</text>
</comment>
<evidence type="ECO:0000313" key="1">
    <source>
        <dbReference type="EMBL" id="RMN95707.1"/>
    </source>
</evidence>
<dbReference type="AlphaFoldDB" id="A0A3M3MYB6"/>
<dbReference type="EMBL" id="RBPL01000071">
    <property type="protein sequence ID" value="RMN95707.1"/>
    <property type="molecule type" value="Genomic_DNA"/>
</dbReference>
<proteinExistence type="predicted"/>
<dbReference type="Proteomes" id="UP000278062">
    <property type="component" value="Unassembled WGS sequence"/>
</dbReference>
<sequence>MSLPITARQMNALRALQDTAPELAELASSIALAFDASAVENPHMARLIIETTCRRILASLAVTKS</sequence>
<reference evidence="1 2" key="1">
    <citation type="submission" date="2018-08" db="EMBL/GenBank/DDBJ databases">
        <title>Recombination of ecologically and evolutionarily significant loci maintains genetic cohesion in the Pseudomonas syringae species complex.</title>
        <authorList>
            <person name="Dillon M."/>
            <person name="Thakur S."/>
            <person name="Almeida R.N.D."/>
            <person name="Weir B.S."/>
            <person name="Guttman D.S."/>
        </authorList>
    </citation>
    <scope>NUCLEOTIDE SEQUENCE [LARGE SCALE GENOMIC DNA]</scope>
    <source>
        <strain evidence="1 2">1089_5</strain>
    </source>
</reference>
<accession>A0A3M3MYB6</accession>
<protein>
    <submittedName>
        <fullName evidence="1">Uncharacterized protein</fullName>
    </submittedName>
</protein>